<dbReference type="EMBL" id="AMGY01000003">
    <property type="protein sequence ID" value="EXJ86756.1"/>
    <property type="molecule type" value="Genomic_DNA"/>
</dbReference>
<dbReference type="GO" id="GO:0022857">
    <property type="term" value="F:transmembrane transporter activity"/>
    <property type="evidence" value="ECO:0007669"/>
    <property type="project" value="InterPro"/>
</dbReference>
<feature type="compositionally biased region" description="Basic and acidic residues" evidence="5">
    <location>
        <begin position="277"/>
        <end position="290"/>
    </location>
</feature>
<dbReference type="eggNOG" id="KOG0255">
    <property type="taxonomic scope" value="Eukaryota"/>
</dbReference>
<feature type="domain" description="Major facilitator superfamily (MFS) profile" evidence="7">
    <location>
        <begin position="68"/>
        <end position="559"/>
    </location>
</feature>
<dbReference type="RefSeq" id="XP_007732035.1">
    <property type="nucleotide sequence ID" value="XM_007733845.1"/>
</dbReference>
<comment type="caution">
    <text evidence="8">The sequence shown here is derived from an EMBL/GenBank/DDBJ whole genome shotgun (WGS) entry which is preliminary data.</text>
</comment>
<keyword evidence="4 6" id="KW-0472">Membrane</keyword>
<evidence type="ECO:0000256" key="2">
    <source>
        <dbReference type="ARBA" id="ARBA00022692"/>
    </source>
</evidence>
<evidence type="ECO:0000259" key="7">
    <source>
        <dbReference type="PROSITE" id="PS50850"/>
    </source>
</evidence>
<evidence type="ECO:0000256" key="1">
    <source>
        <dbReference type="ARBA" id="ARBA00004141"/>
    </source>
</evidence>
<feature type="transmembrane region" description="Helical" evidence="6">
    <location>
        <begin position="357"/>
        <end position="390"/>
    </location>
</feature>
<dbReference type="PANTHER" id="PTHR23502:SF29">
    <property type="entry name" value="TRANSPORTER, PUTATIVE (AFU_ORTHOLOGUE AFUA_6G06680)-RELATED"/>
    <property type="match status" value="1"/>
</dbReference>
<feature type="transmembrane region" description="Helical" evidence="6">
    <location>
        <begin position="540"/>
        <end position="560"/>
    </location>
</feature>
<evidence type="ECO:0000256" key="3">
    <source>
        <dbReference type="ARBA" id="ARBA00022989"/>
    </source>
</evidence>
<sequence>MGLFILEPKSAAHVPGTVLLDQQAAHSEAVTARLKHGRGTNSHIVLAPQPSEDPNDPLNWSPMKKLRVLVVTYFGVIIHGVVPNPILNAGIVQIATELHRPVTDIALLSGYELLATGATGPFASAFARKYGKRPAYLLASIIGTVGVIVGETATGYSTLLAARVIQGIAVAAYEALGIATIGDLYFVHERGYRVAVILFILSSCSNFVSIVAGVITTNLGWHYNFHLMLPFAALQTVLFVLFAPETMFRRKPIYDLDTVGSSEDLQQLAEKEAKAQRSARHVEKTGLHDPEDQDTTTTATNPTTNTSTAVETETEKTLTHTTTIESIQPKKTWLQEMAVYNGSFVDDSMLKMVVACVAILFNVGAFWQTVSTGLVTAWYVAVAILSGVLFAGPPYLLSSAEIGYTSVGPFIGGLLGSTVCFVISSPLLKWLTRRNKGIYEPEFCLVPVIPGALVAIAGFLGLGYSLQNQQNVYVVCFTWGVILFGITFIVTFASQYTLDAFRNNSTEIFIMNMVFKNFFFYGLTNYIIQWYTSGGPVQVFGTLSGITAFVCLLLIPLYVYGKRYRSFWHHYNMLRILRLETDHLGADGGH</sequence>
<feature type="transmembrane region" description="Helical" evidence="6">
    <location>
        <begin position="221"/>
        <end position="243"/>
    </location>
</feature>
<dbReference type="GeneID" id="19167835"/>
<dbReference type="HOGENOM" id="CLU_008455_13_0_1"/>
<keyword evidence="3 6" id="KW-1133">Transmembrane helix</keyword>
<dbReference type="SUPFAM" id="SSF103473">
    <property type="entry name" value="MFS general substrate transporter"/>
    <property type="match status" value="1"/>
</dbReference>
<dbReference type="Gene3D" id="1.20.1250.20">
    <property type="entry name" value="MFS general substrate transporter like domains"/>
    <property type="match status" value="1"/>
</dbReference>
<feature type="compositionally biased region" description="Low complexity" evidence="5">
    <location>
        <begin position="295"/>
        <end position="311"/>
    </location>
</feature>
<dbReference type="InterPro" id="IPR036259">
    <property type="entry name" value="MFS_trans_sf"/>
</dbReference>
<feature type="region of interest" description="Disordered" evidence="5">
    <location>
        <begin position="277"/>
        <end position="322"/>
    </location>
</feature>
<name>W9YBW2_9EURO</name>
<feature type="transmembrane region" description="Helical" evidence="6">
    <location>
        <begin position="164"/>
        <end position="187"/>
    </location>
</feature>
<organism evidence="8 9">
    <name type="scientific">Capronia epimyces CBS 606.96</name>
    <dbReference type="NCBI Taxonomy" id="1182542"/>
    <lineage>
        <taxon>Eukaryota</taxon>
        <taxon>Fungi</taxon>
        <taxon>Dikarya</taxon>
        <taxon>Ascomycota</taxon>
        <taxon>Pezizomycotina</taxon>
        <taxon>Eurotiomycetes</taxon>
        <taxon>Chaetothyriomycetidae</taxon>
        <taxon>Chaetothyriales</taxon>
        <taxon>Herpotrichiellaceae</taxon>
        <taxon>Capronia</taxon>
    </lineage>
</organism>
<protein>
    <recommendedName>
        <fullName evidence="7">Major facilitator superfamily (MFS) profile domain-containing protein</fullName>
    </recommendedName>
</protein>
<dbReference type="PROSITE" id="PS50850">
    <property type="entry name" value="MFS"/>
    <property type="match status" value="1"/>
</dbReference>
<feature type="transmembrane region" description="Helical" evidence="6">
    <location>
        <begin position="443"/>
        <end position="466"/>
    </location>
</feature>
<dbReference type="InterPro" id="IPR020846">
    <property type="entry name" value="MFS_dom"/>
</dbReference>
<accession>W9YBW2</accession>
<feature type="transmembrane region" description="Helical" evidence="6">
    <location>
        <begin position="410"/>
        <end position="431"/>
    </location>
</feature>
<proteinExistence type="predicted"/>
<dbReference type="InterPro" id="IPR011701">
    <property type="entry name" value="MFS"/>
</dbReference>
<gene>
    <name evidence="8" type="ORF">A1O3_03710</name>
</gene>
<dbReference type="GO" id="GO:0005886">
    <property type="term" value="C:plasma membrane"/>
    <property type="evidence" value="ECO:0007669"/>
    <property type="project" value="TreeGrafter"/>
</dbReference>
<evidence type="ECO:0000313" key="8">
    <source>
        <dbReference type="EMBL" id="EXJ86756.1"/>
    </source>
</evidence>
<dbReference type="STRING" id="1182542.W9YBW2"/>
<dbReference type="AlphaFoldDB" id="W9YBW2"/>
<dbReference type="Pfam" id="PF07690">
    <property type="entry name" value="MFS_1"/>
    <property type="match status" value="1"/>
</dbReference>
<keyword evidence="9" id="KW-1185">Reference proteome</keyword>
<dbReference type="OrthoDB" id="2585655at2759"/>
<evidence type="ECO:0000256" key="5">
    <source>
        <dbReference type="SAM" id="MobiDB-lite"/>
    </source>
</evidence>
<feature type="transmembrane region" description="Helical" evidence="6">
    <location>
        <begin position="472"/>
        <end position="496"/>
    </location>
</feature>
<comment type="subcellular location">
    <subcellularLocation>
        <location evidence="1">Membrane</location>
        <topology evidence="1">Multi-pass membrane protein</topology>
    </subcellularLocation>
</comment>
<dbReference type="PANTHER" id="PTHR23502">
    <property type="entry name" value="MAJOR FACILITATOR SUPERFAMILY"/>
    <property type="match status" value="1"/>
</dbReference>
<feature type="transmembrane region" description="Helical" evidence="6">
    <location>
        <begin position="194"/>
        <end position="215"/>
    </location>
</feature>
<dbReference type="Proteomes" id="UP000019478">
    <property type="component" value="Unassembled WGS sequence"/>
</dbReference>
<keyword evidence="2 6" id="KW-0812">Transmembrane</keyword>
<feature type="transmembrane region" description="Helical" evidence="6">
    <location>
        <begin position="135"/>
        <end position="158"/>
    </location>
</feature>
<reference evidence="8 9" key="1">
    <citation type="submission" date="2013-03" db="EMBL/GenBank/DDBJ databases">
        <title>The Genome Sequence of Capronia epimyces CBS 606.96.</title>
        <authorList>
            <consortium name="The Broad Institute Genomics Platform"/>
            <person name="Cuomo C."/>
            <person name="de Hoog S."/>
            <person name="Gorbushina A."/>
            <person name="Walker B."/>
            <person name="Young S.K."/>
            <person name="Zeng Q."/>
            <person name="Gargeya S."/>
            <person name="Fitzgerald M."/>
            <person name="Haas B."/>
            <person name="Abouelleil A."/>
            <person name="Allen A.W."/>
            <person name="Alvarado L."/>
            <person name="Arachchi H.M."/>
            <person name="Berlin A.M."/>
            <person name="Chapman S.B."/>
            <person name="Gainer-Dewar J."/>
            <person name="Goldberg J."/>
            <person name="Griggs A."/>
            <person name="Gujja S."/>
            <person name="Hansen M."/>
            <person name="Howarth C."/>
            <person name="Imamovic A."/>
            <person name="Ireland A."/>
            <person name="Larimer J."/>
            <person name="McCowan C."/>
            <person name="Murphy C."/>
            <person name="Pearson M."/>
            <person name="Poon T.W."/>
            <person name="Priest M."/>
            <person name="Roberts A."/>
            <person name="Saif S."/>
            <person name="Shea T."/>
            <person name="Sisk P."/>
            <person name="Sykes S."/>
            <person name="Wortman J."/>
            <person name="Nusbaum C."/>
            <person name="Birren B."/>
        </authorList>
    </citation>
    <scope>NUCLEOTIDE SEQUENCE [LARGE SCALE GENOMIC DNA]</scope>
    <source>
        <strain evidence="8 9">CBS 606.96</strain>
    </source>
</reference>
<evidence type="ECO:0000313" key="9">
    <source>
        <dbReference type="Proteomes" id="UP000019478"/>
    </source>
</evidence>
<evidence type="ECO:0000256" key="6">
    <source>
        <dbReference type="SAM" id="Phobius"/>
    </source>
</evidence>
<evidence type="ECO:0000256" key="4">
    <source>
        <dbReference type="ARBA" id="ARBA00023136"/>
    </source>
</evidence>